<keyword evidence="2" id="KW-1185">Reference proteome</keyword>
<dbReference type="EMBL" id="JAANCM010000013">
    <property type="protein sequence ID" value="NHT78300.1"/>
    <property type="molecule type" value="Genomic_DNA"/>
</dbReference>
<dbReference type="Proteomes" id="UP001155840">
    <property type="component" value="Unassembled WGS sequence"/>
</dbReference>
<evidence type="ECO:0000313" key="2">
    <source>
        <dbReference type="Proteomes" id="UP001155840"/>
    </source>
</evidence>
<dbReference type="AlphaFoldDB" id="A0AA43ZJQ5"/>
<protein>
    <submittedName>
        <fullName evidence="1">Uncharacterized protein</fullName>
    </submittedName>
</protein>
<accession>A0AA43ZJQ5</accession>
<evidence type="ECO:0000313" key="1">
    <source>
        <dbReference type="EMBL" id="NHT78300.1"/>
    </source>
</evidence>
<reference evidence="1" key="1">
    <citation type="submission" date="2020-03" db="EMBL/GenBank/DDBJ databases">
        <title>Ferranicluibacter endophyticum gen. nov., sp. nov., a new genus isolated from Rubus ulmifolius Schott. stem.</title>
        <authorList>
            <person name="Roca-Couso R."/>
            <person name="Flores-Felix J.D."/>
            <person name="Igual J.M."/>
            <person name="Rivas R."/>
        </authorList>
    </citation>
    <scope>NUCLEOTIDE SEQUENCE</scope>
    <source>
        <strain evidence="1">CRRU44</strain>
    </source>
</reference>
<sequence>MQDDTLFAFLGLQPAEALPELRALSEAPMAGANVVPFLPRRARSCHQGVASGPCGVIVRFPQRGEPHAPETVTKGM</sequence>
<gene>
    <name evidence="1" type="ORF">G8E10_21575</name>
</gene>
<comment type="caution">
    <text evidence="1">The sequence shown here is derived from an EMBL/GenBank/DDBJ whole genome shotgun (WGS) entry which is preliminary data.</text>
</comment>
<organism evidence="1 2">
    <name type="scientific">Ferranicluibacter rubi</name>
    <dbReference type="NCBI Taxonomy" id="2715133"/>
    <lineage>
        <taxon>Bacteria</taxon>
        <taxon>Pseudomonadati</taxon>
        <taxon>Pseudomonadota</taxon>
        <taxon>Alphaproteobacteria</taxon>
        <taxon>Hyphomicrobiales</taxon>
        <taxon>Rhizobiaceae</taxon>
        <taxon>Ferranicluibacter</taxon>
    </lineage>
</organism>
<name>A0AA43ZJQ5_9HYPH</name>
<proteinExistence type="predicted"/>